<name>A0ABT8WSZ8_9FLAO</name>
<keyword evidence="3" id="KW-0378">Hydrolase</keyword>
<sequence>MNTTIYKGIEFFIIFILLPVSFVINYSIKLKMAIGIIGFLYIIYVLLKVEKKKFKITPGLKWHLFWKQTIFKLGAIAILTILFVYLTESSLLFSVLLKKPKLWLFILFVYSFFSVYPQEIIYRTFYFQRYESLFKNESLFIFVNAIIFSLGHIFFENILVIILTFFGGLLFAITYKKTQSTLLVSIEHAIYGCWLFTVGMGGLLGFPS</sequence>
<feature type="transmembrane region" description="Helical" evidence="1">
    <location>
        <begin position="32"/>
        <end position="49"/>
    </location>
</feature>
<feature type="transmembrane region" description="Helical" evidence="1">
    <location>
        <begin position="9"/>
        <end position="26"/>
    </location>
</feature>
<evidence type="ECO:0000256" key="1">
    <source>
        <dbReference type="SAM" id="Phobius"/>
    </source>
</evidence>
<comment type="caution">
    <text evidence="3">The sequence shown here is derived from an EMBL/GenBank/DDBJ whole genome shotgun (WGS) entry which is preliminary data.</text>
</comment>
<dbReference type="Proteomes" id="UP001176806">
    <property type="component" value="Unassembled WGS sequence"/>
</dbReference>
<dbReference type="EC" id="3.4.-.-" evidence="3"/>
<feature type="transmembrane region" description="Helical" evidence="1">
    <location>
        <begin position="158"/>
        <end position="175"/>
    </location>
</feature>
<gene>
    <name evidence="3" type="ORF">Q4Q40_19070</name>
</gene>
<feature type="domain" description="CAAX prenyl protease 2/Lysostaphin resistance protein A-like" evidence="2">
    <location>
        <begin position="102"/>
        <end position="191"/>
    </location>
</feature>
<feature type="transmembrane region" description="Helical" evidence="1">
    <location>
        <begin position="133"/>
        <end position="152"/>
    </location>
</feature>
<keyword evidence="3" id="KW-0645">Protease</keyword>
<dbReference type="GO" id="GO:0008237">
    <property type="term" value="F:metallopeptidase activity"/>
    <property type="evidence" value="ECO:0007669"/>
    <property type="project" value="UniProtKB-KW"/>
</dbReference>
<keyword evidence="3" id="KW-0482">Metalloprotease</keyword>
<evidence type="ECO:0000313" key="4">
    <source>
        <dbReference type="Proteomes" id="UP001176806"/>
    </source>
</evidence>
<keyword evidence="4" id="KW-1185">Reference proteome</keyword>
<accession>A0ABT8WSZ8</accession>
<dbReference type="InterPro" id="IPR003675">
    <property type="entry name" value="Rce1/LyrA-like_dom"/>
</dbReference>
<evidence type="ECO:0000313" key="3">
    <source>
        <dbReference type="EMBL" id="MDO5976307.1"/>
    </source>
</evidence>
<feature type="transmembrane region" description="Helical" evidence="1">
    <location>
        <begin position="102"/>
        <end position="121"/>
    </location>
</feature>
<organism evidence="3 4">
    <name type="scientific">Flavivirga jejuensis</name>
    <dbReference type="NCBI Taxonomy" id="870487"/>
    <lineage>
        <taxon>Bacteria</taxon>
        <taxon>Pseudomonadati</taxon>
        <taxon>Bacteroidota</taxon>
        <taxon>Flavobacteriia</taxon>
        <taxon>Flavobacteriales</taxon>
        <taxon>Flavobacteriaceae</taxon>
        <taxon>Flavivirga</taxon>
    </lineage>
</organism>
<feature type="transmembrane region" description="Helical" evidence="1">
    <location>
        <begin position="182"/>
        <end position="206"/>
    </location>
</feature>
<evidence type="ECO:0000259" key="2">
    <source>
        <dbReference type="Pfam" id="PF02517"/>
    </source>
</evidence>
<keyword evidence="1" id="KW-1133">Transmembrane helix</keyword>
<reference evidence="3" key="1">
    <citation type="submission" date="2023-07" db="EMBL/GenBank/DDBJ databases">
        <title>Two novel species in the genus Flavivirga.</title>
        <authorList>
            <person name="Kwon K."/>
        </authorList>
    </citation>
    <scope>NUCLEOTIDE SEQUENCE</scope>
    <source>
        <strain evidence="3">KACC 14158</strain>
    </source>
</reference>
<keyword evidence="1" id="KW-0472">Membrane</keyword>
<protein>
    <submittedName>
        <fullName evidence="3">CPBP family intramembrane metalloprotease</fullName>
        <ecNumber evidence="3">3.4.-.-</ecNumber>
    </submittedName>
</protein>
<dbReference type="EMBL" id="JAUOEL010000007">
    <property type="protein sequence ID" value="MDO5976307.1"/>
    <property type="molecule type" value="Genomic_DNA"/>
</dbReference>
<keyword evidence="1" id="KW-0812">Transmembrane</keyword>
<proteinExistence type="predicted"/>
<dbReference type="Pfam" id="PF02517">
    <property type="entry name" value="Rce1-like"/>
    <property type="match status" value="1"/>
</dbReference>
<feature type="transmembrane region" description="Helical" evidence="1">
    <location>
        <begin position="70"/>
        <end position="96"/>
    </location>
</feature>
<dbReference type="RefSeq" id="WP_303303589.1">
    <property type="nucleotide sequence ID" value="NZ_BAABDA010000028.1"/>
</dbReference>